<evidence type="ECO:0000313" key="3">
    <source>
        <dbReference type="Proteomes" id="UP000784294"/>
    </source>
</evidence>
<evidence type="ECO:0000256" key="1">
    <source>
        <dbReference type="SAM" id="MobiDB-lite"/>
    </source>
</evidence>
<comment type="caution">
    <text evidence="2">The sequence shown here is derived from an EMBL/GenBank/DDBJ whole genome shotgun (WGS) entry which is preliminary data.</text>
</comment>
<feature type="region of interest" description="Disordered" evidence="1">
    <location>
        <begin position="1"/>
        <end position="70"/>
    </location>
</feature>
<feature type="compositionally biased region" description="Basic residues" evidence="1">
    <location>
        <begin position="19"/>
        <end position="29"/>
    </location>
</feature>
<sequence>MSCSDDVRHMTDGNSARILRGRMAVRRGPIRTNRQPQLQGNPPQPPVEPTYESIPLASANERKGTPSSVF</sequence>
<proteinExistence type="predicted"/>
<accession>A0A3S5AN94</accession>
<name>A0A3S5AN94_9PLAT</name>
<dbReference type="Proteomes" id="UP000784294">
    <property type="component" value="Unassembled WGS sequence"/>
</dbReference>
<keyword evidence="3" id="KW-1185">Reference proteome</keyword>
<organism evidence="2 3">
    <name type="scientific">Protopolystoma xenopodis</name>
    <dbReference type="NCBI Taxonomy" id="117903"/>
    <lineage>
        <taxon>Eukaryota</taxon>
        <taxon>Metazoa</taxon>
        <taxon>Spiralia</taxon>
        <taxon>Lophotrochozoa</taxon>
        <taxon>Platyhelminthes</taxon>
        <taxon>Monogenea</taxon>
        <taxon>Polyopisthocotylea</taxon>
        <taxon>Polystomatidea</taxon>
        <taxon>Polystomatidae</taxon>
        <taxon>Protopolystoma</taxon>
    </lineage>
</organism>
<gene>
    <name evidence="2" type="ORF">PXEA_LOCUS27137</name>
</gene>
<dbReference type="AlphaFoldDB" id="A0A3S5AN94"/>
<protein>
    <submittedName>
        <fullName evidence="2">Uncharacterized protein</fullName>
    </submittedName>
</protein>
<dbReference type="EMBL" id="CAAALY010246231">
    <property type="protein sequence ID" value="VEL33697.1"/>
    <property type="molecule type" value="Genomic_DNA"/>
</dbReference>
<reference evidence="2" key="1">
    <citation type="submission" date="2018-11" db="EMBL/GenBank/DDBJ databases">
        <authorList>
            <consortium name="Pathogen Informatics"/>
        </authorList>
    </citation>
    <scope>NUCLEOTIDE SEQUENCE</scope>
</reference>
<evidence type="ECO:0000313" key="2">
    <source>
        <dbReference type="EMBL" id="VEL33697.1"/>
    </source>
</evidence>
<feature type="compositionally biased region" description="Basic and acidic residues" evidence="1">
    <location>
        <begin position="1"/>
        <end position="11"/>
    </location>
</feature>